<evidence type="ECO:0000313" key="3">
    <source>
        <dbReference type="Proteomes" id="UP000322025"/>
    </source>
</evidence>
<evidence type="ECO:0000259" key="1">
    <source>
        <dbReference type="Pfam" id="PF18987"/>
    </source>
</evidence>
<organism evidence="2 3">
    <name type="scientific">Mediterraneibacter catenae</name>
    <dbReference type="NCBI Taxonomy" id="2594882"/>
    <lineage>
        <taxon>Bacteria</taxon>
        <taxon>Bacillati</taxon>
        <taxon>Bacillota</taxon>
        <taxon>Clostridia</taxon>
        <taxon>Lachnospirales</taxon>
        <taxon>Lachnospiraceae</taxon>
        <taxon>Mediterraneibacter</taxon>
    </lineage>
</organism>
<dbReference type="Pfam" id="PF18987">
    <property type="entry name" value="DUF5720"/>
    <property type="match status" value="1"/>
</dbReference>
<dbReference type="InterPro" id="IPR043778">
    <property type="entry name" value="DUF5720"/>
</dbReference>
<sequence>MELNELEKRQLFQVEGDCQTKVLNELYLTARYTTDPKQREAAQSLADKLRNMSADECMDLVKDIQSNYKLPYPPRTVGEMIAEARRQSRADKLKGHDIMALERFAEDTKHMIVFDVLSSDSPIGDKGDRMRLFLTDEGYKKALKNQENRHIKIRNHAKVSAGHLHYEHRDRDL</sequence>
<dbReference type="EMBL" id="VMSO01000008">
    <property type="protein sequence ID" value="KAA8501499.1"/>
    <property type="molecule type" value="Genomic_DNA"/>
</dbReference>
<feature type="domain" description="DUF5720" evidence="1">
    <location>
        <begin position="75"/>
        <end position="172"/>
    </location>
</feature>
<name>A0A5M9I1D5_9FIRM</name>
<reference evidence="2" key="1">
    <citation type="submission" date="2019-07" db="EMBL/GenBank/DDBJ databases">
        <authorList>
            <person name="Wongkuna S."/>
            <person name="Scaria J."/>
        </authorList>
    </citation>
    <scope>NUCLEOTIDE SEQUENCE [LARGE SCALE GENOMIC DNA]</scope>
    <source>
        <strain evidence="2">SW178</strain>
    </source>
</reference>
<dbReference type="RefSeq" id="WP_087149830.1">
    <property type="nucleotide sequence ID" value="NZ_VMSO01000008.1"/>
</dbReference>
<protein>
    <submittedName>
        <fullName evidence="2">Addiction module toxin RelE</fullName>
    </submittedName>
</protein>
<accession>A0A5M9I1D5</accession>
<dbReference type="Proteomes" id="UP000322025">
    <property type="component" value="Unassembled WGS sequence"/>
</dbReference>
<keyword evidence="3" id="KW-1185">Reference proteome</keyword>
<proteinExistence type="predicted"/>
<evidence type="ECO:0000313" key="2">
    <source>
        <dbReference type="EMBL" id="KAA8501499.1"/>
    </source>
</evidence>
<comment type="caution">
    <text evidence="2">The sequence shown here is derived from an EMBL/GenBank/DDBJ whole genome shotgun (WGS) entry which is preliminary data.</text>
</comment>
<dbReference type="AlphaFoldDB" id="A0A5M9I1D5"/>
<gene>
    <name evidence="2" type="ORF">FNY66_07795</name>
</gene>
<dbReference type="OrthoDB" id="9807940at2"/>